<dbReference type="EMBL" id="JACCPP010000002">
    <property type="protein sequence ID" value="MBI1707183.1"/>
    <property type="molecule type" value="Genomic_DNA"/>
</dbReference>
<sequence>MSKVKCWYLSIKETIDLIHFLEHSAKNNQVSDQFVSYIRLSRVKITDTSIKVKIRIPENIEDIKYLTANWQQIVNWIARNSGFRSLSSNLTGNQYYYEINGSKNK</sequence>
<accession>A0AAW4DLZ3</accession>
<reference evidence="1" key="1">
    <citation type="submission" date="2020-07" db="EMBL/GenBank/DDBJ databases">
        <title>Comparative genomics analyses of Lactobacillus crispatus isolated from different ecological niches.</title>
        <authorList>
            <person name="Mancino W."/>
            <person name="Mancabelli L."/>
            <person name="Lugli G.A."/>
            <person name="Milani C."/>
            <person name="Viappiani A."/>
            <person name="Anzalone R."/>
            <person name="Longhi G."/>
            <person name="Ventura M."/>
            <person name="Turroni F."/>
        </authorList>
    </citation>
    <scope>NUCLEOTIDE SEQUENCE</scope>
    <source>
        <strain evidence="1">LB65</strain>
    </source>
</reference>
<name>A0AAW4DLZ3_9LACO</name>
<evidence type="ECO:0000313" key="2">
    <source>
        <dbReference type="Proteomes" id="UP001194414"/>
    </source>
</evidence>
<protein>
    <submittedName>
        <fullName evidence="1">Uncharacterized protein</fullName>
    </submittedName>
</protein>
<evidence type="ECO:0000313" key="1">
    <source>
        <dbReference type="EMBL" id="MBI1707183.1"/>
    </source>
</evidence>
<proteinExistence type="predicted"/>
<dbReference type="AlphaFoldDB" id="A0AAW4DLZ3"/>
<dbReference type="RefSeq" id="WP_198564193.1">
    <property type="nucleotide sequence ID" value="NZ_JACCPK010000005.1"/>
</dbReference>
<comment type="caution">
    <text evidence="1">The sequence shown here is derived from an EMBL/GenBank/DDBJ whole genome shotgun (WGS) entry which is preliminary data.</text>
</comment>
<organism evidence="1 2">
    <name type="scientific">Lactobacillus crispatus</name>
    <dbReference type="NCBI Taxonomy" id="47770"/>
    <lineage>
        <taxon>Bacteria</taxon>
        <taxon>Bacillati</taxon>
        <taxon>Bacillota</taxon>
        <taxon>Bacilli</taxon>
        <taxon>Lactobacillales</taxon>
        <taxon>Lactobacillaceae</taxon>
        <taxon>Lactobacillus</taxon>
    </lineage>
</organism>
<gene>
    <name evidence="1" type="ORF">HYQ56_0160</name>
</gene>
<dbReference type="Proteomes" id="UP001194414">
    <property type="component" value="Unassembled WGS sequence"/>
</dbReference>